<proteinExistence type="predicted"/>
<dbReference type="PROSITE" id="PS50889">
    <property type="entry name" value="S4"/>
    <property type="match status" value="1"/>
</dbReference>
<name>A0A453FEE8_AEGTS</name>
<evidence type="ECO:0008006" key="4">
    <source>
        <dbReference type="Google" id="ProtNLM"/>
    </source>
</evidence>
<dbReference type="EnsemblPlants" id="AET3Gv20653300.6">
    <property type="protein sequence ID" value="AET3Gv20653300.6"/>
    <property type="gene ID" value="AET3Gv20653300"/>
</dbReference>
<reference evidence="2" key="5">
    <citation type="journal article" date="2021" name="G3 (Bethesda)">
        <title>Aegilops tauschii genome assembly Aet v5.0 features greater sequence contiguity and improved annotation.</title>
        <authorList>
            <person name="Wang L."/>
            <person name="Zhu T."/>
            <person name="Rodriguez J.C."/>
            <person name="Deal K.R."/>
            <person name="Dubcovsky J."/>
            <person name="McGuire P.E."/>
            <person name="Lux T."/>
            <person name="Spannagl M."/>
            <person name="Mayer K.F.X."/>
            <person name="Baldrich P."/>
            <person name="Meyers B.C."/>
            <person name="Huo N."/>
            <person name="Gu Y.Q."/>
            <person name="Zhou H."/>
            <person name="Devos K.M."/>
            <person name="Bennetzen J.L."/>
            <person name="Unver T."/>
            <person name="Budak H."/>
            <person name="Gulick P.J."/>
            <person name="Galiba G."/>
            <person name="Kalapos B."/>
            <person name="Nelson D.R."/>
            <person name="Li P."/>
            <person name="You F.M."/>
            <person name="Luo M.C."/>
            <person name="Dvorak J."/>
        </authorList>
    </citation>
    <scope>NUCLEOTIDE SEQUENCE [LARGE SCALE GENOMIC DNA]</scope>
    <source>
        <strain evidence="2">cv. AL8/78</strain>
    </source>
</reference>
<accession>A0A453FEE8</accession>
<dbReference type="SUPFAM" id="SSF55174">
    <property type="entry name" value="Alpha-L RNA-binding motif"/>
    <property type="match status" value="1"/>
</dbReference>
<sequence>MISSGDVRVNWSLVSKSGATLKAGDVVSVSGMGRLKSLQSAQLLTQA</sequence>
<dbReference type="GO" id="GO:0003723">
    <property type="term" value="F:RNA binding"/>
    <property type="evidence" value="ECO:0007669"/>
    <property type="project" value="UniProtKB-KW"/>
</dbReference>
<evidence type="ECO:0000256" key="1">
    <source>
        <dbReference type="PROSITE-ProRule" id="PRU00182"/>
    </source>
</evidence>
<keyword evidence="1" id="KW-0694">RNA-binding</keyword>
<keyword evidence="3" id="KW-1185">Reference proteome</keyword>
<dbReference type="CDD" id="cd00165">
    <property type="entry name" value="S4"/>
    <property type="match status" value="1"/>
</dbReference>
<reference evidence="2" key="4">
    <citation type="submission" date="2019-03" db="UniProtKB">
        <authorList>
            <consortium name="EnsemblPlants"/>
        </authorList>
    </citation>
    <scope>IDENTIFICATION</scope>
</reference>
<dbReference type="Gramene" id="AET3Gv20653300.6">
    <property type="protein sequence ID" value="AET3Gv20653300.6"/>
    <property type="gene ID" value="AET3Gv20653300"/>
</dbReference>
<dbReference type="Proteomes" id="UP000015105">
    <property type="component" value="Chromosome 3D"/>
</dbReference>
<reference evidence="2" key="3">
    <citation type="journal article" date="2017" name="Nature">
        <title>Genome sequence of the progenitor of the wheat D genome Aegilops tauschii.</title>
        <authorList>
            <person name="Luo M.C."/>
            <person name="Gu Y.Q."/>
            <person name="Puiu D."/>
            <person name="Wang H."/>
            <person name="Twardziok S.O."/>
            <person name="Deal K.R."/>
            <person name="Huo N."/>
            <person name="Zhu T."/>
            <person name="Wang L."/>
            <person name="Wang Y."/>
            <person name="McGuire P.E."/>
            <person name="Liu S."/>
            <person name="Long H."/>
            <person name="Ramasamy R.K."/>
            <person name="Rodriguez J.C."/>
            <person name="Van S.L."/>
            <person name="Yuan L."/>
            <person name="Wang Z."/>
            <person name="Xia Z."/>
            <person name="Xiao L."/>
            <person name="Anderson O.D."/>
            <person name="Ouyang S."/>
            <person name="Liang Y."/>
            <person name="Zimin A.V."/>
            <person name="Pertea G."/>
            <person name="Qi P."/>
            <person name="Bennetzen J.L."/>
            <person name="Dai X."/>
            <person name="Dawson M.W."/>
            <person name="Muller H.G."/>
            <person name="Kugler K."/>
            <person name="Rivarola-Duarte L."/>
            <person name="Spannagl M."/>
            <person name="Mayer K.F.X."/>
            <person name="Lu F.H."/>
            <person name="Bevan M.W."/>
            <person name="Leroy P."/>
            <person name="Li P."/>
            <person name="You F.M."/>
            <person name="Sun Q."/>
            <person name="Liu Z."/>
            <person name="Lyons E."/>
            <person name="Wicker T."/>
            <person name="Salzberg S.L."/>
            <person name="Devos K.M."/>
            <person name="Dvorak J."/>
        </authorList>
    </citation>
    <scope>NUCLEOTIDE SEQUENCE [LARGE SCALE GENOMIC DNA]</scope>
    <source>
        <strain evidence="2">cv. AL8/78</strain>
    </source>
</reference>
<evidence type="ECO:0000313" key="2">
    <source>
        <dbReference type="EnsemblPlants" id="AET3Gv20653300.6"/>
    </source>
</evidence>
<reference evidence="3" key="1">
    <citation type="journal article" date="2014" name="Science">
        <title>Ancient hybridizations among the ancestral genomes of bread wheat.</title>
        <authorList>
            <consortium name="International Wheat Genome Sequencing Consortium,"/>
            <person name="Marcussen T."/>
            <person name="Sandve S.R."/>
            <person name="Heier L."/>
            <person name="Spannagl M."/>
            <person name="Pfeifer M."/>
            <person name="Jakobsen K.S."/>
            <person name="Wulff B.B."/>
            <person name="Steuernagel B."/>
            <person name="Mayer K.F."/>
            <person name="Olsen O.A."/>
        </authorList>
    </citation>
    <scope>NUCLEOTIDE SEQUENCE [LARGE SCALE GENOMIC DNA]</scope>
    <source>
        <strain evidence="3">cv. AL8/78</strain>
    </source>
</reference>
<organism evidence="2 3">
    <name type="scientific">Aegilops tauschii subsp. strangulata</name>
    <name type="common">Goatgrass</name>
    <dbReference type="NCBI Taxonomy" id="200361"/>
    <lineage>
        <taxon>Eukaryota</taxon>
        <taxon>Viridiplantae</taxon>
        <taxon>Streptophyta</taxon>
        <taxon>Embryophyta</taxon>
        <taxon>Tracheophyta</taxon>
        <taxon>Spermatophyta</taxon>
        <taxon>Magnoliopsida</taxon>
        <taxon>Liliopsida</taxon>
        <taxon>Poales</taxon>
        <taxon>Poaceae</taxon>
        <taxon>BOP clade</taxon>
        <taxon>Pooideae</taxon>
        <taxon>Triticodae</taxon>
        <taxon>Triticeae</taxon>
        <taxon>Triticinae</taxon>
        <taxon>Aegilops</taxon>
    </lineage>
</organism>
<protein>
    <recommendedName>
        <fullName evidence="4">RNA-binding S4 domain-containing protein</fullName>
    </recommendedName>
</protein>
<reference evidence="3" key="2">
    <citation type="journal article" date="2017" name="Nat. Plants">
        <title>The Aegilops tauschii genome reveals multiple impacts of transposons.</title>
        <authorList>
            <person name="Zhao G."/>
            <person name="Zou C."/>
            <person name="Li K."/>
            <person name="Wang K."/>
            <person name="Li T."/>
            <person name="Gao L."/>
            <person name="Zhang X."/>
            <person name="Wang H."/>
            <person name="Yang Z."/>
            <person name="Liu X."/>
            <person name="Jiang W."/>
            <person name="Mao L."/>
            <person name="Kong X."/>
            <person name="Jiao Y."/>
            <person name="Jia J."/>
        </authorList>
    </citation>
    <scope>NUCLEOTIDE SEQUENCE [LARGE SCALE GENOMIC DNA]</scope>
    <source>
        <strain evidence="3">cv. AL8/78</strain>
    </source>
</reference>
<dbReference type="AlphaFoldDB" id="A0A453FEE8"/>
<evidence type="ECO:0000313" key="3">
    <source>
        <dbReference type="Proteomes" id="UP000015105"/>
    </source>
</evidence>